<evidence type="ECO:0000313" key="7">
    <source>
        <dbReference type="EMBL" id="KAA8501598.1"/>
    </source>
</evidence>
<dbReference type="EMBL" id="VMSO01000007">
    <property type="protein sequence ID" value="KAA8501598.1"/>
    <property type="molecule type" value="Genomic_DNA"/>
</dbReference>
<dbReference type="InterPro" id="IPR042092">
    <property type="entry name" value="PsdUridine_s_RsuA/RluB/E/F_cat"/>
</dbReference>
<dbReference type="Proteomes" id="UP000322025">
    <property type="component" value="Unassembled WGS sequence"/>
</dbReference>
<evidence type="ECO:0000256" key="3">
    <source>
        <dbReference type="ARBA" id="ARBA00023235"/>
    </source>
</evidence>
<dbReference type="InterPro" id="IPR020103">
    <property type="entry name" value="PsdUridine_synth_cat_dom_sf"/>
</dbReference>
<dbReference type="Pfam" id="PF01479">
    <property type="entry name" value="S4"/>
    <property type="match status" value="1"/>
</dbReference>
<dbReference type="SUPFAM" id="SSF55120">
    <property type="entry name" value="Pseudouridine synthase"/>
    <property type="match status" value="1"/>
</dbReference>
<comment type="caution">
    <text evidence="7">The sequence shown here is derived from an EMBL/GenBank/DDBJ whole genome shotgun (WGS) entry which is preliminary data.</text>
</comment>
<name>A0A5M9HXU0_9FIRM</name>
<dbReference type="SMART" id="SM00363">
    <property type="entry name" value="S4"/>
    <property type="match status" value="1"/>
</dbReference>
<feature type="domain" description="RNA-binding S4" evidence="6">
    <location>
        <begin position="3"/>
        <end position="63"/>
    </location>
</feature>
<sequence length="241" mass="27593">MKIRLDKYLADMGLGTRSEVKKEIRNGRVSLNGTAVYRPEIKIDTDQDKITFQGEPVIYEKYEYYMLNKPAGVVSATEDRNETTVIDLIKDRKRDDLFPVGRLDKDTEGLLIITNDGDLAHRLLSPKKHVDKVYFARVKGLVTEEDIQSFTQGLDIGDEKPTLPAELVICSPGGISEICLTIREGRFHQVKRMFQAVGKEVIYLKRLRMGCITLDEALKPGEYRRLTEEEVKRLCSQERKL</sequence>
<evidence type="ECO:0000256" key="4">
    <source>
        <dbReference type="PROSITE-ProRule" id="PRU00182"/>
    </source>
</evidence>
<keyword evidence="2 4" id="KW-0694">RNA-binding</keyword>
<dbReference type="GO" id="GO:0000455">
    <property type="term" value="P:enzyme-directed rRNA pseudouridine synthesis"/>
    <property type="evidence" value="ECO:0007669"/>
    <property type="project" value="UniProtKB-ARBA"/>
</dbReference>
<dbReference type="FunFam" id="3.30.70.1560:FF:000001">
    <property type="entry name" value="Pseudouridine synthase"/>
    <property type="match status" value="1"/>
</dbReference>
<dbReference type="InterPro" id="IPR002942">
    <property type="entry name" value="S4_RNA-bd"/>
</dbReference>
<dbReference type="PROSITE" id="PS01149">
    <property type="entry name" value="PSI_RSU"/>
    <property type="match status" value="1"/>
</dbReference>
<dbReference type="GO" id="GO:0005829">
    <property type="term" value="C:cytosol"/>
    <property type="evidence" value="ECO:0007669"/>
    <property type="project" value="UniProtKB-ARBA"/>
</dbReference>
<dbReference type="Gene3D" id="3.10.290.10">
    <property type="entry name" value="RNA-binding S4 domain"/>
    <property type="match status" value="1"/>
</dbReference>
<evidence type="ECO:0000259" key="6">
    <source>
        <dbReference type="SMART" id="SM00363"/>
    </source>
</evidence>
<reference evidence="7 8" key="1">
    <citation type="submission" date="2019-07" db="EMBL/GenBank/DDBJ databases">
        <authorList>
            <person name="Wongkuna S."/>
            <person name="Scaria J."/>
        </authorList>
    </citation>
    <scope>NUCLEOTIDE SEQUENCE [LARGE SCALE GENOMIC DNA]</scope>
    <source>
        <strain evidence="7 8">SW178</strain>
    </source>
</reference>
<dbReference type="PANTHER" id="PTHR47683">
    <property type="entry name" value="PSEUDOURIDINE SYNTHASE FAMILY PROTEIN-RELATED"/>
    <property type="match status" value="1"/>
</dbReference>
<protein>
    <recommendedName>
        <fullName evidence="5">Pseudouridine synthase</fullName>
        <ecNumber evidence="5">5.4.99.-</ecNumber>
    </recommendedName>
</protein>
<dbReference type="InterPro" id="IPR050343">
    <property type="entry name" value="RsuA_PseudoU_synthase"/>
</dbReference>
<evidence type="ECO:0000256" key="5">
    <source>
        <dbReference type="RuleBase" id="RU003887"/>
    </source>
</evidence>
<dbReference type="SUPFAM" id="SSF55174">
    <property type="entry name" value="Alpha-L RNA-binding motif"/>
    <property type="match status" value="1"/>
</dbReference>
<keyword evidence="3 5" id="KW-0413">Isomerase</keyword>
<dbReference type="EC" id="5.4.99.-" evidence="5"/>
<dbReference type="GO" id="GO:0120159">
    <property type="term" value="F:rRNA pseudouridine synthase activity"/>
    <property type="evidence" value="ECO:0007669"/>
    <property type="project" value="UniProtKB-ARBA"/>
</dbReference>
<dbReference type="PANTHER" id="PTHR47683:SF4">
    <property type="entry name" value="PSEUDOURIDINE SYNTHASE"/>
    <property type="match status" value="1"/>
</dbReference>
<organism evidence="7 8">
    <name type="scientific">Mediterraneibacter catenae</name>
    <dbReference type="NCBI Taxonomy" id="2594882"/>
    <lineage>
        <taxon>Bacteria</taxon>
        <taxon>Bacillati</taxon>
        <taxon>Bacillota</taxon>
        <taxon>Clostridia</taxon>
        <taxon>Lachnospirales</taxon>
        <taxon>Lachnospiraceae</taxon>
        <taxon>Mediterraneibacter</taxon>
    </lineage>
</organism>
<dbReference type="CDD" id="cd00165">
    <property type="entry name" value="S4"/>
    <property type="match status" value="1"/>
</dbReference>
<dbReference type="Gene3D" id="3.30.70.580">
    <property type="entry name" value="Pseudouridine synthase I, catalytic domain, N-terminal subdomain"/>
    <property type="match status" value="1"/>
</dbReference>
<evidence type="ECO:0000256" key="1">
    <source>
        <dbReference type="ARBA" id="ARBA00008348"/>
    </source>
</evidence>
<dbReference type="InterPro" id="IPR018496">
    <property type="entry name" value="PsdUridine_synth_RsuA/RluB_CS"/>
</dbReference>
<accession>A0A5M9HXU0</accession>
<dbReference type="InterPro" id="IPR036986">
    <property type="entry name" value="S4_RNA-bd_sf"/>
</dbReference>
<dbReference type="Gene3D" id="3.30.70.1560">
    <property type="entry name" value="Alpha-L RNA-binding motif"/>
    <property type="match status" value="1"/>
</dbReference>
<dbReference type="InterPro" id="IPR020094">
    <property type="entry name" value="TruA/RsuA/RluB/E/F_N"/>
</dbReference>
<gene>
    <name evidence="7" type="ORF">FNY66_06920</name>
</gene>
<dbReference type="Pfam" id="PF00849">
    <property type="entry name" value="PseudoU_synth_2"/>
    <property type="match status" value="1"/>
</dbReference>
<dbReference type="RefSeq" id="WP_087150435.1">
    <property type="nucleotide sequence ID" value="NZ_VMSO01000007.1"/>
</dbReference>
<dbReference type="NCBIfam" id="TIGR00093">
    <property type="entry name" value="pseudouridine synthase"/>
    <property type="match status" value="1"/>
</dbReference>
<evidence type="ECO:0000313" key="8">
    <source>
        <dbReference type="Proteomes" id="UP000322025"/>
    </source>
</evidence>
<dbReference type="PROSITE" id="PS50889">
    <property type="entry name" value="S4"/>
    <property type="match status" value="1"/>
</dbReference>
<proteinExistence type="inferred from homology"/>
<dbReference type="OrthoDB" id="9807213at2"/>
<comment type="similarity">
    <text evidence="1 5">Belongs to the pseudouridine synthase RsuA family.</text>
</comment>
<dbReference type="InterPro" id="IPR000748">
    <property type="entry name" value="PsdUridine_synth_RsuA/RluB/E/F"/>
</dbReference>
<dbReference type="CDD" id="cd02553">
    <property type="entry name" value="PseudoU_synth_RsuA"/>
    <property type="match status" value="1"/>
</dbReference>
<dbReference type="InterPro" id="IPR006145">
    <property type="entry name" value="PsdUridine_synth_RsuA/RluA"/>
</dbReference>
<keyword evidence="8" id="KW-1185">Reference proteome</keyword>
<evidence type="ECO:0000256" key="2">
    <source>
        <dbReference type="ARBA" id="ARBA00022884"/>
    </source>
</evidence>
<dbReference type="GO" id="GO:0003723">
    <property type="term" value="F:RNA binding"/>
    <property type="evidence" value="ECO:0007669"/>
    <property type="project" value="UniProtKB-KW"/>
</dbReference>
<dbReference type="AlphaFoldDB" id="A0A5M9HXU0"/>